<dbReference type="SMART" id="SM00581">
    <property type="entry name" value="PSP"/>
    <property type="match status" value="1"/>
</dbReference>
<sequence>MARKSKRKNGSSVVDKASIIAALEDRSKQDLKKKRKVNKKEPKIKSKTLSAALVDVNLVKQYEGLFKKFNELEEDERKSMMEKSNHRGTKRTLEEESREESRPVDKVGEDDQDKEEKLSKKKLRLMNKPTLAELKGSVALPQLIEKYDCDAKDPYFLAAIKTSLNVVQVPSHWQAKRDYLSGRSLLSKKPFELPDIIRQTGIESMRSTLPEESADSDDPKLKEKARATVRPKLGKLDLDYKRLYDTFFKLGANWKPTVLLPFGDMYYENRNLSGEAKWRKMMQERIPGRLSEELRNALGLKDGQLPPWCLKMKDNGMPPSYPTMKVAGLNWDITNFKNNKYGKLSRTENYNSKQDQLFGSIIVFDDKQEESEEFEEENKDTVQEKIEYKDEKIDHIIFEPEKTENEENVEPKELYKVLEESSDGKSKYYKINDTPDAVKESSAPTESSANPISDEDNIDAYKF</sequence>
<name>A0ABR4NRP8_9SACH</name>
<evidence type="ECO:0000256" key="2">
    <source>
        <dbReference type="SAM" id="MobiDB-lite"/>
    </source>
</evidence>
<feature type="region of interest" description="Disordered" evidence="2">
    <location>
        <begin position="204"/>
        <end position="224"/>
    </location>
</feature>
<feature type="coiled-coil region" evidence="1">
    <location>
        <begin position="364"/>
        <end position="391"/>
    </location>
</feature>
<feature type="domain" description="PSP proline-rich" evidence="3">
    <location>
        <begin position="282"/>
        <end position="335"/>
    </location>
</feature>
<dbReference type="EMBL" id="JBEVYD010000008">
    <property type="protein sequence ID" value="KAL3231018.1"/>
    <property type="molecule type" value="Genomic_DNA"/>
</dbReference>
<reference evidence="4 5" key="1">
    <citation type="submission" date="2024-05" db="EMBL/GenBank/DDBJ databases">
        <title>Long read based assembly of the Candida bracarensis genome reveals expanded adhesin content.</title>
        <authorList>
            <person name="Marcet-Houben M."/>
            <person name="Ksiezopolska E."/>
            <person name="Gabaldon T."/>
        </authorList>
    </citation>
    <scope>NUCLEOTIDE SEQUENCE [LARGE SCALE GENOMIC DNA]</scope>
    <source>
        <strain evidence="4 5">CBM6</strain>
    </source>
</reference>
<feature type="region of interest" description="Disordered" evidence="2">
    <location>
        <begin position="74"/>
        <end position="121"/>
    </location>
</feature>
<dbReference type="PANTHER" id="PTHR12785">
    <property type="entry name" value="SPLICING FACTOR 3B"/>
    <property type="match status" value="1"/>
</dbReference>
<evidence type="ECO:0000256" key="1">
    <source>
        <dbReference type="SAM" id="Coils"/>
    </source>
</evidence>
<feature type="region of interest" description="Disordered" evidence="2">
    <location>
        <begin position="25"/>
        <end position="46"/>
    </location>
</feature>
<keyword evidence="1" id="KW-0175">Coiled coil</keyword>
<evidence type="ECO:0000313" key="5">
    <source>
        <dbReference type="Proteomes" id="UP001623330"/>
    </source>
</evidence>
<feature type="compositionally biased region" description="Basic and acidic residues" evidence="2">
    <location>
        <begin position="74"/>
        <end position="118"/>
    </location>
</feature>
<feature type="compositionally biased region" description="Polar residues" evidence="2">
    <location>
        <begin position="442"/>
        <end position="451"/>
    </location>
</feature>
<protein>
    <recommendedName>
        <fullName evidence="3">PSP proline-rich domain-containing protein</fullName>
    </recommendedName>
</protein>
<evidence type="ECO:0000313" key="4">
    <source>
        <dbReference type="EMBL" id="KAL3231018.1"/>
    </source>
</evidence>
<dbReference type="InterPro" id="IPR052584">
    <property type="entry name" value="U2_snRNP_Complex_Component"/>
</dbReference>
<dbReference type="Proteomes" id="UP001623330">
    <property type="component" value="Unassembled WGS sequence"/>
</dbReference>
<dbReference type="Pfam" id="PF04037">
    <property type="entry name" value="DUF382"/>
    <property type="match status" value="1"/>
</dbReference>
<accession>A0ABR4NRP8</accession>
<organism evidence="4 5">
    <name type="scientific">Nakaseomyces bracarensis</name>
    <dbReference type="NCBI Taxonomy" id="273131"/>
    <lineage>
        <taxon>Eukaryota</taxon>
        <taxon>Fungi</taxon>
        <taxon>Dikarya</taxon>
        <taxon>Ascomycota</taxon>
        <taxon>Saccharomycotina</taxon>
        <taxon>Saccharomycetes</taxon>
        <taxon>Saccharomycetales</taxon>
        <taxon>Saccharomycetaceae</taxon>
        <taxon>Nakaseomyces</taxon>
    </lineage>
</organism>
<dbReference type="PANTHER" id="PTHR12785:SF6">
    <property type="entry name" value="SPLICING FACTOR 3B SUBUNIT 2"/>
    <property type="match status" value="1"/>
</dbReference>
<dbReference type="InterPro" id="IPR007180">
    <property type="entry name" value="DUF382"/>
</dbReference>
<evidence type="ECO:0000259" key="3">
    <source>
        <dbReference type="SMART" id="SM00581"/>
    </source>
</evidence>
<feature type="region of interest" description="Disordered" evidence="2">
    <location>
        <begin position="420"/>
        <end position="463"/>
    </location>
</feature>
<feature type="compositionally biased region" description="Acidic residues" evidence="2">
    <location>
        <begin position="453"/>
        <end position="463"/>
    </location>
</feature>
<proteinExistence type="predicted"/>
<dbReference type="InterPro" id="IPR006568">
    <property type="entry name" value="PSP_pro-rich"/>
</dbReference>
<keyword evidence="5" id="KW-1185">Reference proteome</keyword>
<dbReference type="Pfam" id="PF04046">
    <property type="entry name" value="PSP"/>
    <property type="match status" value="1"/>
</dbReference>
<comment type="caution">
    <text evidence="4">The sequence shown here is derived from an EMBL/GenBank/DDBJ whole genome shotgun (WGS) entry which is preliminary data.</text>
</comment>
<gene>
    <name evidence="4" type="ORF">RNJ44_00657</name>
</gene>